<reference evidence="5" key="1">
    <citation type="journal article" date="2017" name="Mycologia">
        <title>Fusarium algeriense, sp. nov., a novel toxigenic crown rot pathogen of durum wheat from Algeria is nested in the Fusarium burgessii species complex.</title>
        <authorList>
            <person name="Laraba I."/>
            <person name="Keddad A."/>
            <person name="Boureghda H."/>
            <person name="Abdallah N."/>
            <person name="Vaughan M.M."/>
            <person name="Proctor R.H."/>
            <person name="Busman M."/>
            <person name="O'Donnell K."/>
        </authorList>
    </citation>
    <scope>NUCLEOTIDE SEQUENCE</scope>
    <source>
        <strain evidence="5">NRRL 25174</strain>
    </source>
</reference>
<evidence type="ECO:0000313" key="5">
    <source>
        <dbReference type="EMBL" id="KAF4337756.1"/>
    </source>
</evidence>
<dbReference type="PROSITE" id="PS00061">
    <property type="entry name" value="ADH_SHORT"/>
    <property type="match status" value="1"/>
</dbReference>
<dbReference type="PANTHER" id="PTHR43976:SF16">
    <property type="entry name" value="SHORT-CHAIN DEHYDROGENASE_REDUCTASE FAMILY PROTEIN"/>
    <property type="match status" value="1"/>
</dbReference>
<comment type="caution">
    <text evidence="5">The sequence shown here is derived from an EMBL/GenBank/DDBJ whole genome shotgun (WGS) entry which is preliminary data.</text>
</comment>
<dbReference type="EMBL" id="PVQB02000385">
    <property type="protein sequence ID" value="KAF4337756.1"/>
    <property type="molecule type" value="Genomic_DNA"/>
</dbReference>
<evidence type="ECO:0000256" key="4">
    <source>
        <dbReference type="RuleBase" id="RU000363"/>
    </source>
</evidence>
<accession>A0A9P5AFR4</accession>
<evidence type="ECO:0000256" key="3">
    <source>
        <dbReference type="ARBA" id="ARBA00023002"/>
    </source>
</evidence>
<evidence type="ECO:0000256" key="2">
    <source>
        <dbReference type="ARBA" id="ARBA00022857"/>
    </source>
</evidence>
<dbReference type="PANTHER" id="PTHR43976">
    <property type="entry name" value="SHORT CHAIN DEHYDROGENASE"/>
    <property type="match status" value="1"/>
</dbReference>
<dbReference type="PRINTS" id="PR00081">
    <property type="entry name" value="GDHRDH"/>
</dbReference>
<dbReference type="InterPro" id="IPR002347">
    <property type="entry name" value="SDR_fam"/>
</dbReference>
<dbReference type="GO" id="GO:0016491">
    <property type="term" value="F:oxidoreductase activity"/>
    <property type="evidence" value="ECO:0007669"/>
    <property type="project" value="UniProtKB-KW"/>
</dbReference>
<name>A0A9P5AFR4_9HYPO</name>
<protein>
    <submittedName>
        <fullName evidence="5">Ketoreductase</fullName>
    </submittedName>
</protein>
<dbReference type="Gene3D" id="3.40.50.720">
    <property type="entry name" value="NAD(P)-binding Rossmann-like Domain"/>
    <property type="match status" value="1"/>
</dbReference>
<sequence>MAPLVWLVTGTTSGIGAALVNEIVARGDKVIASGRKANQRLGHLKSDNIAILDLDITAPWAVVQSKINEAWNIFGNIDLLLNNAGASALKCAEEADDAYVNNLFQVNLFGHMNVTRAILPRFRAQGHGIIGFTSSASSWGPLPFMSHYAASKAALSAYIESLHKEVRPFGISCVGFMCGSFPTNLGHPREEDQPEFASQGPAIADYGKLMGELGGMFARAFAQRTGDLEKVASAMVDVMKGEGIAAGKPWAVSVALGSDAFDCGAQKCHEQMRLLKEWEDVSYATDREGHDHVTHKEYLDFASML</sequence>
<dbReference type="InterPro" id="IPR051911">
    <property type="entry name" value="SDR_oxidoreductase"/>
</dbReference>
<organism evidence="5 6">
    <name type="scientific">Fusarium beomiforme</name>
    <dbReference type="NCBI Taxonomy" id="44412"/>
    <lineage>
        <taxon>Eukaryota</taxon>
        <taxon>Fungi</taxon>
        <taxon>Dikarya</taxon>
        <taxon>Ascomycota</taxon>
        <taxon>Pezizomycotina</taxon>
        <taxon>Sordariomycetes</taxon>
        <taxon>Hypocreomycetidae</taxon>
        <taxon>Hypocreales</taxon>
        <taxon>Nectriaceae</taxon>
        <taxon>Fusarium</taxon>
        <taxon>Fusarium burgessii species complex</taxon>
    </lineage>
</organism>
<keyword evidence="3" id="KW-0560">Oxidoreductase</keyword>
<dbReference type="SUPFAM" id="SSF51735">
    <property type="entry name" value="NAD(P)-binding Rossmann-fold domains"/>
    <property type="match status" value="1"/>
</dbReference>
<keyword evidence="6" id="KW-1185">Reference proteome</keyword>
<dbReference type="OrthoDB" id="1274115at2759"/>
<dbReference type="AlphaFoldDB" id="A0A9P5AFR4"/>
<dbReference type="Pfam" id="PF00106">
    <property type="entry name" value="adh_short"/>
    <property type="match status" value="1"/>
</dbReference>
<dbReference type="InterPro" id="IPR036291">
    <property type="entry name" value="NAD(P)-bd_dom_sf"/>
</dbReference>
<proteinExistence type="inferred from homology"/>
<dbReference type="CDD" id="cd05374">
    <property type="entry name" value="17beta-HSD-like_SDR_c"/>
    <property type="match status" value="1"/>
</dbReference>
<evidence type="ECO:0000256" key="1">
    <source>
        <dbReference type="ARBA" id="ARBA00006484"/>
    </source>
</evidence>
<evidence type="ECO:0000313" key="6">
    <source>
        <dbReference type="Proteomes" id="UP000730481"/>
    </source>
</evidence>
<dbReference type="Proteomes" id="UP000730481">
    <property type="component" value="Unassembled WGS sequence"/>
</dbReference>
<reference evidence="5" key="2">
    <citation type="submission" date="2020-02" db="EMBL/GenBank/DDBJ databases">
        <title>Identification and distribution of gene clusters putatively required for synthesis of sphingolipid metabolism inhibitors in phylogenetically diverse species of the filamentous fungus Fusarium.</title>
        <authorList>
            <person name="Kim H.-S."/>
            <person name="Busman M."/>
            <person name="Brown D.W."/>
            <person name="Divon H."/>
            <person name="Uhlig S."/>
            <person name="Proctor R.H."/>
        </authorList>
    </citation>
    <scope>NUCLEOTIDE SEQUENCE</scope>
    <source>
        <strain evidence="5">NRRL 25174</strain>
    </source>
</reference>
<dbReference type="InterPro" id="IPR020904">
    <property type="entry name" value="Sc_DH/Rdtase_CS"/>
</dbReference>
<dbReference type="PRINTS" id="PR00080">
    <property type="entry name" value="SDRFAMILY"/>
</dbReference>
<comment type="similarity">
    <text evidence="1 4">Belongs to the short-chain dehydrogenases/reductases (SDR) family.</text>
</comment>
<gene>
    <name evidence="5" type="ORF">FBEOM_8353</name>
</gene>
<keyword evidence="2" id="KW-0521">NADP</keyword>